<name>A0ABU6Y912_9FABA</name>
<dbReference type="Proteomes" id="UP001341840">
    <property type="component" value="Unassembled WGS sequence"/>
</dbReference>
<gene>
    <name evidence="1" type="ORF">PIB30_026783</name>
</gene>
<evidence type="ECO:0000313" key="2">
    <source>
        <dbReference type="Proteomes" id="UP001341840"/>
    </source>
</evidence>
<reference evidence="1 2" key="1">
    <citation type="journal article" date="2023" name="Plants (Basel)">
        <title>Bridging the Gap: Combining Genomics and Transcriptomics Approaches to Understand Stylosanthes scabra, an Orphan Legume from the Brazilian Caatinga.</title>
        <authorList>
            <person name="Ferreira-Neto J.R.C."/>
            <person name="da Silva M.D."/>
            <person name="Binneck E."/>
            <person name="de Melo N.F."/>
            <person name="da Silva R.H."/>
            <person name="de Melo A.L.T.M."/>
            <person name="Pandolfi V."/>
            <person name="Bustamante F.O."/>
            <person name="Brasileiro-Vidal A.C."/>
            <person name="Benko-Iseppon A.M."/>
        </authorList>
    </citation>
    <scope>NUCLEOTIDE SEQUENCE [LARGE SCALE GENOMIC DNA]</scope>
    <source>
        <tissue evidence="1">Leaves</tissue>
    </source>
</reference>
<keyword evidence="2" id="KW-1185">Reference proteome</keyword>
<evidence type="ECO:0000313" key="1">
    <source>
        <dbReference type="EMBL" id="MED6206454.1"/>
    </source>
</evidence>
<organism evidence="1 2">
    <name type="scientific">Stylosanthes scabra</name>
    <dbReference type="NCBI Taxonomy" id="79078"/>
    <lineage>
        <taxon>Eukaryota</taxon>
        <taxon>Viridiplantae</taxon>
        <taxon>Streptophyta</taxon>
        <taxon>Embryophyta</taxon>
        <taxon>Tracheophyta</taxon>
        <taxon>Spermatophyta</taxon>
        <taxon>Magnoliopsida</taxon>
        <taxon>eudicotyledons</taxon>
        <taxon>Gunneridae</taxon>
        <taxon>Pentapetalae</taxon>
        <taxon>rosids</taxon>
        <taxon>fabids</taxon>
        <taxon>Fabales</taxon>
        <taxon>Fabaceae</taxon>
        <taxon>Papilionoideae</taxon>
        <taxon>50 kb inversion clade</taxon>
        <taxon>dalbergioids sensu lato</taxon>
        <taxon>Dalbergieae</taxon>
        <taxon>Pterocarpus clade</taxon>
        <taxon>Stylosanthes</taxon>
    </lineage>
</organism>
<proteinExistence type="predicted"/>
<comment type="caution">
    <text evidence="1">The sequence shown here is derived from an EMBL/GenBank/DDBJ whole genome shotgun (WGS) entry which is preliminary data.</text>
</comment>
<protein>
    <submittedName>
        <fullName evidence="1">Uncharacterized protein</fullName>
    </submittedName>
</protein>
<sequence length="147" mass="15756">MSLPAAVVLHDGRGRAPAATRLKGTSTEGKETGRWFRRFQGTPAAGEFDGGRLEENRRQGYNEPTLFLACIEFDSSFFTGDRERRRSSGNNGVHLLRRSLSLSFSFELGSSNHESTAAIPPVATATFTAGSGSSVSSSLAISLSLSR</sequence>
<accession>A0ABU6Y912</accession>
<dbReference type="EMBL" id="JASCZI010241757">
    <property type="protein sequence ID" value="MED6206454.1"/>
    <property type="molecule type" value="Genomic_DNA"/>
</dbReference>